<dbReference type="SUPFAM" id="SSF56091">
    <property type="entry name" value="DNA ligase/mRNA capping enzyme, catalytic domain"/>
    <property type="match status" value="1"/>
</dbReference>
<dbReference type="Gene3D" id="1.10.3260.10">
    <property type="entry name" value="DNA ligase, ATP-dependent, N-terminal domain"/>
    <property type="match status" value="1"/>
</dbReference>
<dbReference type="InterPro" id="IPR050191">
    <property type="entry name" value="ATP-dep_DNA_ligase"/>
</dbReference>
<dbReference type="Gene3D" id="2.40.50.140">
    <property type="entry name" value="Nucleic acid-binding proteins"/>
    <property type="match status" value="1"/>
</dbReference>
<dbReference type="PANTHER" id="PTHR45674:SF13">
    <property type="entry name" value="DNA LIGASE-RELATED"/>
    <property type="match status" value="1"/>
</dbReference>
<keyword evidence="8" id="KW-0067">ATP-binding</keyword>
<dbReference type="GO" id="GO:0046872">
    <property type="term" value="F:metal ion binding"/>
    <property type="evidence" value="ECO:0007669"/>
    <property type="project" value="UniProtKB-KW"/>
</dbReference>
<dbReference type="PANTHER" id="PTHR45674">
    <property type="entry name" value="DNA LIGASE 1/3 FAMILY MEMBER"/>
    <property type="match status" value="1"/>
</dbReference>
<dbReference type="CDD" id="cd07897">
    <property type="entry name" value="Adenylation_DNA_ligase_Bac1"/>
    <property type="match status" value="1"/>
</dbReference>
<evidence type="ECO:0000256" key="8">
    <source>
        <dbReference type="ARBA" id="ARBA00022840"/>
    </source>
</evidence>
<evidence type="ECO:0000256" key="3">
    <source>
        <dbReference type="ARBA" id="ARBA00022618"/>
    </source>
</evidence>
<dbReference type="InterPro" id="IPR012308">
    <property type="entry name" value="DNA_ligase_ATP-dep_N"/>
</dbReference>
<organism evidence="14 15">
    <name type="scientific">Pseudomonas plecoglossicida</name>
    <dbReference type="NCBI Taxonomy" id="70775"/>
    <lineage>
        <taxon>Bacteria</taxon>
        <taxon>Pseudomonadati</taxon>
        <taxon>Pseudomonadota</taxon>
        <taxon>Gammaproteobacteria</taxon>
        <taxon>Pseudomonadales</taxon>
        <taxon>Pseudomonadaceae</taxon>
        <taxon>Pseudomonas</taxon>
    </lineage>
</organism>
<dbReference type="GO" id="GO:0003677">
    <property type="term" value="F:DNA binding"/>
    <property type="evidence" value="ECO:0007669"/>
    <property type="project" value="InterPro"/>
</dbReference>
<dbReference type="InterPro" id="IPR012310">
    <property type="entry name" value="DNA_ligase_ATP-dep_cent"/>
</dbReference>
<keyword evidence="11" id="KW-0234">DNA repair</keyword>
<dbReference type="STRING" id="1215115.GCA_000688275_01877"/>
<evidence type="ECO:0000256" key="5">
    <source>
        <dbReference type="ARBA" id="ARBA00022723"/>
    </source>
</evidence>
<keyword evidence="9" id="KW-0460">Magnesium</keyword>
<evidence type="ECO:0000256" key="12">
    <source>
        <dbReference type="ARBA" id="ARBA00023306"/>
    </source>
</evidence>
<dbReference type="Gene3D" id="3.30.470.30">
    <property type="entry name" value="DNA ligase/mRNA capping enzyme"/>
    <property type="match status" value="1"/>
</dbReference>
<comment type="catalytic activity">
    <reaction evidence="13">
        <text>ATP + (deoxyribonucleotide)n-3'-hydroxyl + 5'-phospho-(deoxyribonucleotide)m = (deoxyribonucleotide)n+m + AMP + diphosphate.</text>
        <dbReference type="EC" id="6.5.1.1"/>
    </reaction>
</comment>
<dbReference type="InterPro" id="IPR016059">
    <property type="entry name" value="DNA_ligase_ATP-dep_CS"/>
</dbReference>
<keyword evidence="7" id="KW-0227">DNA damage</keyword>
<evidence type="ECO:0000256" key="13">
    <source>
        <dbReference type="ARBA" id="ARBA00034003"/>
    </source>
</evidence>
<evidence type="ECO:0000256" key="7">
    <source>
        <dbReference type="ARBA" id="ARBA00022763"/>
    </source>
</evidence>
<dbReference type="EMBL" id="NTME01000028">
    <property type="protein sequence ID" value="PBJ93492.1"/>
    <property type="molecule type" value="Genomic_DNA"/>
</dbReference>
<evidence type="ECO:0000256" key="1">
    <source>
        <dbReference type="ARBA" id="ARBA00012727"/>
    </source>
</evidence>
<protein>
    <recommendedName>
        <fullName evidence="1">DNA ligase (ATP)</fullName>
        <ecNumber evidence="1">6.5.1.1</ecNumber>
    </recommendedName>
</protein>
<keyword evidence="2 14" id="KW-0436">Ligase</keyword>
<dbReference type="Pfam" id="PF04675">
    <property type="entry name" value="DNA_ligase_A_N"/>
    <property type="match status" value="1"/>
</dbReference>
<evidence type="ECO:0000256" key="6">
    <source>
        <dbReference type="ARBA" id="ARBA00022741"/>
    </source>
</evidence>
<gene>
    <name evidence="14" type="ORF">CMV24_21730</name>
</gene>
<dbReference type="AlphaFoldDB" id="A0A0B5K653"/>
<dbReference type="CDD" id="cd07972">
    <property type="entry name" value="OBF_DNA_ligase_Arch_LigB"/>
    <property type="match status" value="1"/>
</dbReference>
<dbReference type="GO" id="GO:0005524">
    <property type="term" value="F:ATP binding"/>
    <property type="evidence" value="ECO:0007669"/>
    <property type="project" value="UniProtKB-KW"/>
</dbReference>
<dbReference type="InterPro" id="IPR012309">
    <property type="entry name" value="DNA_ligase_ATP-dep_C"/>
</dbReference>
<keyword evidence="12" id="KW-0131">Cell cycle</keyword>
<dbReference type="NCBIfam" id="NF006701">
    <property type="entry name" value="PRK09247.1"/>
    <property type="match status" value="1"/>
</dbReference>
<dbReference type="Pfam" id="PF01068">
    <property type="entry name" value="DNA_ligase_A_M"/>
    <property type="match status" value="1"/>
</dbReference>
<dbReference type="GO" id="GO:0006281">
    <property type="term" value="P:DNA repair"/>
    <property type="evidence" value="ECO:0007669"/>
    <property type="project" value="UniProtKB-KW"/>
</dbReference>
<dbReference type="GO" id="GO:0006310">
    <property type="term" value="P:DNA recombination"/>
    <property type="evidence" value="ECO:0007669"/>
    <property type="project" value="UniProtKB-KW"/>
</dbReference>
<evidence type="ECO:0000313" key="15">
    <source>
        <dbReference type="Proteomes" id="UP000218102"/>
    </source>
</evidence>
<evidence type="ECO:0000313" key="14">
    <source>
        <dbReference type="EMBL" id="PBJ93492.1"/>
    </source>
</evidence>
<sequence>MKAFAELYLRLDATTSSTAKLTALREYFSTAPAGDAAWAVYFLAGGRPRQLVPTRVLRELAGRLAGLPDWLFEECYQAVGDLAETISLLVPESHHPGDNGLARWVEAHLLPLRGLPVEEIQQRLPPLWAQLDRPSLMLCLKLITGSFRVGVSKLLVTRALAQLAGLDAKCVAQRLVGYTDISHRPTAASYQRLIAPESDDEHSLRGGQPYPFFLAHPLQVSTEQLDTLLGPPSEWQIEWKWDGIRAQVVKREGQLWVWSRGEELVTERFPELHSLAQTLPDGVVLDGEILVWKPGGSAAELAVQPFALLQQRLGRKTLGKKLLSDAPVVLQAYDLLEWRGEDWRSRPQHARRQQLEHVLEEHPLAPVLLSPLLEGRDWADLACQREQSRSLGVEGLMLKQREALYGVGRTKDMGTWWKWKIDPFSVDAVLIYAQRGHGRRASLYSDYTFAVWDAPAGTPGRALVPFAKAYSGLSDEEMRKVDAIIRKTTVETFGPVRSVTPTLVFELGFEGIALSRRHKSGIAVRFPRMLRWRLDKPVEEADDLATLQALLA</sequence>
<dbReference type="GO" id="GO:0003910">
    <property type="term" value="F:DNA ligase (ATP) activity"/>
    <property type="evidence" value="ECO:0007669"/>
    <property type="project" value="UniProtKB-EC"/>
</dbReference>
<dbReference type="SUPFAM" id="SSF50249">
    <property type="entry name" value="Nucleic acid-binding proteins"/>
    <property type="match status" value="1"/>
</dbReference>
<reference evidence="14 15" key="1">
    <citation type="submission" date="2017-09" db="EMBL/GenBank/DDBJ databases">
        <authorList>
            <person name="Ehlers B."/>
            <person name="Leendertz F.H."/>
        </authorList>
    </citation>
    <scope>NUCLEOTIDE SEQUENCE [LARGE SCALE GENOMIC DNA]</scope>
    <source>
        <strain evidence="14 15">DJ-1</strain>
    </source>
</reference>
<proteinExistence type="predicted"/>
<keyword evidence="4" id="KW-0235">DNA replication</keyword>
<evidence type="ECO:0000256" key="10">
    <source>
        <dbReference type="ARBA" id="ARBA00023172"/>
    </source>
</evidence>
<dbReference type="InterPro" id="IPR036599">
    <property type="entry name" value="DNA_ligase_N_sf"/>
</dbReference>
<evidence type="ECO:0000256" key="11">
    <source>
        <dbReference type="ARBA" id="ARBA00023204"/>
    </source>
</evidence>
<keyword evidence="6" id="KW-0547">Nucleotide-binding</keyword>
<keyword evidence="5" id="KW-0479">Metal-binding</keyword>
<dbReference type="InterPro" id="IPR012340">
    <property type="entry name" value="NA-bd_OB-fold"/>
</dbReference>
<keyword evidence="10" id="KW-0233">DNA recombination</keyword>
<evidence type="ECO:0000256" key="2">
    <source>
        <dbReference type="ARBA" id="ARBA00022598"/>
    </source>
</evidence>
<dbReference type="GO" id="GO:0051301">
    <property type="term" value="P:cell division"/>
    <property type="evidence" value="ECO:0007669"/>
    <property type="project" value="UniProtKB-KW"/>
</dbReference>
<evidence type="ECO:0000256" key="9">
    <source>
        <dbReference type="ARBA" id="ARBA00022842"/>
    </source>
</evidence>
<dbReference type="PROSITE" id="PS50160">
    <property type="entry name" value="DNA_LIGASE_A3"/>
    <property type="match status" value="1"/>
</dbReference>
<dbReference type="RefSeq" id="WP_041505636.1">
    <property type="nucleotide sequence ID" value="NZ_CP010359.1"/>
</dbReference>
<dbReference type="GO" id="GO:0006260">
    <property type="term" value="P:DNA replication"/>
    <property type="evidence" value="ECO:0007669"/>
    <property type="project" value="UniProtKB-KW"/>
</dbReference>
<name>A0A0B5K653_PSEDL</name>
<keyword evidence="3" id="KW-0132">Cell division</keyword>
<dbReference type="Pfam" id="PF04679">
    <property type="entry name" value="DNA_ligase_A_C"/>
    <property type="match status" value="1"/>
</dbReference>
<dbReference type="EC" id="6.5.1.1" evidence="1"/>
<accession>A0A0B5K653</accession>
<dbReference type="PROSITE" id="PS00697">
    <property type="entry name" value="DNA_LIGASE_A1"/>
    <property type="match status" value="1"/>
</dbReference>
<comment type="caution">
    <text evidence="14">The sequence shown here is derived from an EMBL/GenBank/DDBJ whole genome shotgun (WGS) entry which is preliminary data.</text>
</comment>
<dbReference type="NCBIfam" id="TIGR04120">
    <property type="entry name" value="DNA_lig_bact"/>
    <property type="match status" value="1"/>
</dbReference>
<evidence type="ECO:0000256" key="4">
    <source>
        <dbReference type="ARBA" id="ARBA00022705"/>
    </source>
</evidence>
<dbReference type="InterPro" id="IPR026333">
    <property type="entry name" value="ATP_dep_DNA_lig_pp_1105_fam"/>
</dbReference>
<dbReference type="Proteomes" id="UP000218102">
    <property type="component" value="Unassembled WGS sequence"/>
</dbReference>
<dbReference type="KEGG" id="ppj:RK21_00377"/>